<name>A0A1V4AUE9_9BACT</name>
<dbReference type="Pfam" id="PF00672">
    <property type="entry name" value="HAMP"/>
    <property type="match status" value="1"/>
</dbReference>
<reference evidence="13 14" key="1">
    <citation type="journal article" date="2017" name="Water Res.">
        <title>Discovery and metagenomic analysis of an anammox bacterial enrichment related to Candidatus "Brocadia caroliniensis" in a full-scale glycerol-fed nitritation-denitritation separate centrate treatment process.</title>
        <authorList>
            <person name="Park H."/>
            <person name="Brotto A.C."/>
            <person name="van Loosdrecht M.C."/>
            <person name="Chandran K."/>
        </authorList>
    </citation>
    <scope>NUCLEOTIDE SEQUENCE [LARGE SCALE GENOMIC DNA]</scope>
    <source>
        <strain evidence="13">26THWARD</strain>
    </source>
</reference>
<dbReference type="GO" id="GO:0000155">
    <property type="term" value="F:phosphorelay sensor kinase activity"/>
    <property type="evidence" value="ECO:0007669"/>
    <property type="project" value="InterPro"/>
</dbReference>
<evidence type="ECO:0000256" key="3">
    <source>
        <dbReference type="ARBA" id="ARBA00012438"/>
    </source>
</evidence>
<dbReference type="GO" id="GO:0016020">
    <property type="term" value="C:membrane"/>
    <property type="evidence" value="ECO:0007669"/>
    <property type="project" value="UniProtKB-SubCell"/>
</dbReference>
<organism evidence="13 14">
    <name type="scientific">Candidatus Brocadia carolinensis</name>
    <dbReference type="NCBI Taxonomy" id="1004156"/>
    <lineage>
        <taxon>Bacteria</taxon>
        <taxon>Pseudomonadati</taxon>
        <taxon>Planctomycetota</taxon>
        <taxon>Candidatus Brocadiia</taxon>
        <taxon>Candidatus Brocadiales</taxon>
        <taxon>Candidatus Brocadiaceae</taxon>
        <taxon>Candidatus Brocadia</taxon>
    </lineage>
</organism>
<dbReference type="SUPFAM" id="SSF47384">
    <property type="entry name" value="Homodimeric domain of signal transducing histidine kinase"/>
    <property type="match status" value="1"/>
</dbReference>
<accession>A0A1V4AUE9</accession>
<dbReference type="Pfam" id="PF02518">
    <property type="entry name" value="HATPase_c"/>
    <property type="match status" value="1"/>
</dbReference>
<feature type="domain" description="Histidine kinase" evidence="11">
    <location>
        <begin position="338"/>
        <end position="549"/>
    </location>
</feature>
<gene>
    <name evidence="13" type="ORF">AYP45_06975</name>
</gene>
<evidence type="ECO:0000256" key="2">
    <source>
        <dbReference type="ARBA" id="ARBA00004370"/>
    </source>
</evidence>
<dbReference type="CDD" id="cd06225">
    <property type="entry name" value="HAMP"/>
    <property type="match status" value="1"/>
</dbReference>
<comment type="subcellular location">
    <subcellularLocation>
        <location evidence="2">Membrane</location>
    </subcellularLocation>
</comment>
<dbReference type="AlphaFoldDB" id="A0A1V4AUE9"/>
<dbReference type="GO" id="GO:0005524">
    <property type="term" value="F:ATP binding"/>
    <property type="evidence" value="ECO:0007669"/>
    <property type="project" value="UniProtKB-KW"/>
</dbReference>
<keyword evidence="8" id="KW-0067">ATP-binding</keyword>
<dbReference type="Proteomes" id="UP000189681">
    <property type="component" value="Unassembled WGS sequence"/>
</dbReference>
<dbReference type="InterPro" id="IPR036097">
    <property type="entry name" value="HisK_dim/P_sf"/>
</dbReference>
<keyword evidence="4" id="KW-0597">Phosphoprotein</keyword>
<dbReference type="SMART" id="SM00304">
    <property type="entry name" value="HAMP"/>
    <property type="match status" value="1"/>
</dbReference>
<evidence type="ECO:0000313" key="14">
    <source>
        <dbReference type="Proteomes" id="UP000189681"/>
    </source>
</evidence>
<dbReference type="EMBL" id="AYTS01000061">
    <property type="protein sequence ID" value="OOP56754.1"/>
    <property type="molecule type" value="Genomic_DNA"/>
</dbReference>
<protein>
    <recommendedName>
        <fullName evidence="3">histidine kinase</fullName>
        <ecNumber evidence="3">2.7.13.3</ecNumber>
    </recommendedName>
</protein>
<dbReference type="EC" id="2.7.13.3" evidence="3"/>
<dbReference type="PANTHER" id="PTHR43065">
    <property type="entry name" value="SENSOR HISTIDINE KINASE"/>
    <property type="match status" value="1"/>
</dbReference>
<dbReference type="PANTHER" id="PTHR43065:SF10">
    <property type="entry name" value="PEROXIDE STRESS-ACTIVATED HISTIDINE KINASE MAK3"/>
    <property type="match status" value="1"/>
</dbReference>
<dbReference type="Gene3D" id="1.10.287.130">
    <property type="match status" value="1"/>
</dbReference>
<dbReference type="Gene3D" id="3.30.565.10">
    <property type="entry name" value="Histidine kinase-like ATPase, C-terminal domain"/>
    <property type="match status" value="1"/>
</dbReference>
<keyword evidence="9" id="KW-0902">Two-component regulatory system</keyword>
<keyword evidence="10" id="KW-1133">Transmembrane helix</keyword>
<dbReference type="InterPro" id="IPR003661">
    <property type="entry name" value="HisK_dim/P_dom"/>
</dbReference>
<dbReference type="InterPro" id="IPR005467">
    <property type="entry name" value="His_kinase_dom"/>
</dbReference>
<dbReference type="InterPro" id="IPR003594">
    <property type="entry name" value="HATPase_dom"/>
</dbReference>
<evidence type="ECO:0000256" key="10">
    <source>
        <dbReference type="SAM" id="Phobius"/>
    </source>
</evidence>
<evidence type="ECO:0000259" key="11">
    <source>
        <dbReference type="PROSITE" id="PS50109"/>
    </source>
</evidence>
<dbReference type="SMART" id="SM00388">
    <property type="entry name" value="HisKA"/>
    <property type="match status" value="1"/>
</dbReference>
<dbReference type="STRING" id="1004156.AYP45_06975"/>
<dbReference type="InterPro" id="IPR004358">
    <property type="entry name" value="Sig_transdc_His_kin-like_C"/>
</dbReference>
<keyword evidence="10" id="KW-0472">Membrane</keyword>
<dbReference type="SUPFAM" id="SSF158472">
    <property type="entry name" value="HAMP domain-like"/>
    <property type="match status" value="1"/>
</dbReference>
<comment type="caution">
    <text evidence="13">The sequence shown here is derived from an EMBL/GenBank/DDBJ whole genome shotgun (WGS) entry which is preliminary data.</text>
</comment>
<keyword evidence="5" id="KW-0808">Transferase</keyword>
<dbReference type="PROSITE" id="PS50885">
    <property type="entry name" value="HAMP"/>
    <property type="match status" value="1"/>
</dbReference>
<feature type="transmembrane region" description="Helical" evidence="10">
    <location>
        <begin position="221"/>
        <end position="244"/>
    </location>
</feature>
<evidence type="ECO:0000259" key="12">
    <source>
        <dbReference type="PROSITE" id="PS50885"/>
    </source>
</evidence>
<evidence type="ECO:0000256" key="6">
    <source>
        <dbReference type="ARBA" id="ARBA00022741"/>
    </source>
</evidence>
<keyword evidence="7" id="KW-0418">Kinase</keyword>
<evidence type="ECO:0000256" key="1">
    <source>
        <dbReference type="ARBA" id="ARBA00000085"/>
    </source>
</evidence>
<dbReference type="SMART" id="SM00387">
    <property type="entry name" value="HATPase_c"/>
    <property type="match status" value="1"/>
</dbReference>
<dbReference type="InterPro" id="IPR036890">
    <property type="entry name" value="HATPase_C_sf"/>
</dbReference>
<comment type="catalytic activity">
    <reaction evidence="1">
        <text>ATP + protein L-histidine = ADP + protein N-phospho-L-histidine.</text>
        <dbReference type="EC" id="2.7.13.3"/>
    </reaction>
</comment>
<evidence type="ECO:0000256" key="4">
    <source>
        <dbReference type="ARBA" id="ARBA00022553"/>
    </source>
</evidence>
<sequence>MISIRTKLTLLVSILVIFIGILCCAFFLIHTKRQEEKALKKFGASLILLLAQDKEFAYALRYEQTAFLDAAINRVRALDREEEIGYLRISDNQKVLVEEKAQKININMEEIPRHKSFQKQGTATSHSQWTRGGILIEESDFSLPTEILCDRIKTSSGEVFCNFFAPVFEKRTFSEEEFAAQILGKDGVDTEELRAVLGFVQMGLSHHKLNKRTQKIIWQSIVPMGLGIVLGGICMTFFLTTYLVSPLRYMANITMDIARGNLTRTVDIRSRDEIGLLSVNFNEMTRSLKSSHDEKEKIMEQLRDHIKGLYNTNKELKETQERLVRSEKLAVVGKLAAGVGHELRNPLGAIKNALFLLKKDVSAAQVQSKSQKFSAFMEIIEKETERSIKIVNDLLGFSRTAKPTVSPVNIRTLIESSLSRVRIPENVKTRVYAEDSLPPILVDVTQIEQVFINLIQNACEAMPMGGLLIVRAQKEGSSVLSTTFADNGRGIPDNVKPLIFDPLFTTKANGLGLGLALSHSIIQRHEGHIELESQEGKGSTFTVRLPIANTQG</sequence>
<dbReference type="PROSITE" id="PS50109">
    <property type="entry name" value="HIS_KIN"/>
    <property type="match status" value="1"/>
</dbReference>
<keyword evidence="6" id="KW-0547">Nucleotide-binding</keyword>
<dbReference type="SUPFAM" id="SSF55874">
    <property type="entry name" value="ATPase domain of HSP90 chaperone/DNA topoisomerase II/histidine kinase"/>
    <property type="match status" value="1"/>
</dbReference>
<dbReference type="Gene3D" id="6.10.340.10">
    <property type="match status" value="1"/>
</dbReference>
<keyword evidence="10" id="KW-0812">Transmembrane</keyword>
<evidence type="ECO:0000256" key="5">
    <source>
        <dbReference type="ARBA" id="ARBA00022679"/>
    </source>
</evidence>
<evidence type="ECO:0000256" key="9">
    <source>
        <dbReference type="ARBA" id="ARBA00023012"/>
    </source>
</evidence>
<dbReference type="Pfam" id="PF00512">
    <property type="entry name" value="HisKA"/>
    <property type="match status" value="1"/>
</dbReference>
<evidence type="ECO:0000256" key="7">
    <source>
        <dbReference type="ARBA" id="ARBA00022777"/>
    </source>
</evidence>
<feature type="domain" description="HAMP" evidence="12">
    <location>
        <begin position="241"/>
        <end position="293"/>
    </location>
</feature>
<dbReference type="CDD" id="cd00082">
    <property type="entry name" value="HisKA"/>
    <property type="match status" value="1"/>
</dbReference>
<dbReference type="InterPro" id="IPR003660">
    <property type="entry name" value="HAMP_dom"/>
</dbReference>
<evidence type="ECO:0000256" key="8">
    <source>
        <dbReference type="ARBA" id="ARBA00022840"/>
    </source>
</evidence>
<proteinExistence type="predicted"/>
<dbReference type="PRINTS" id="PR00344">
    <property type="entry name" value="BCTRLSENSOR"/>
</dbReference>
<evidence type="ECO:0000313" key="13">
    <source>
        <dbReference type="EMBL" id="OOP56754.1"/>
    </source>
</evidence>
<feature type="transmembrane region" description="Helical" evidence="10">
    <location>
        <begin position="12"/>
        <end position="31"/>
    </location>
</feature>